<name>A0ACB7SS93_HYAAI</name>
<accession>A0ACB7SS93</accession>
<evidence type="ECO:0000313" key="1">
    <source>
        <dbReference type="EMBL" id="KAH6937708.1"/>
    </source>
</evidence>
<keyword evidence="2" id="KW-1185">Reference proteome</keyword>
<reference evidence="1" key="1">
    <citation type="submission" date="2020-05" db="EMBL/GenBank/DDBJ databases">
        <title>Large-scale comparative analyses of tick genomes elucidate their genetic diversity and vector capacities.</title>
        <authorList>
            <person name="Jia N."/>
            <person name="Wang J."/>
            <person name="Shi W."/>
            <person name="Du L."/>
            <person name="Sun Y."/>
            <person name="Zhan W."/>
            <person name="Jiang J."/>
            <person name="Wang Q."/>
            <person name="Zhang B."/>
            <person name="Ji P."/>
            <person name="Sakyi L.B."/>
            <person name="Cui X."/>
            <person name="Yuan T."/>
            <person name="Jiang B."/>
            <person name="Yang W."/>
            <person name="Lam T.T.-Y."/>
            <person name="Chang Q."/>
            <person name="Ding S."/>
            <person name="Wang X."/>
            <person name="Zhu J."/>
            <person name="Ruan X."/>
            <person name="Zhao L."/>
            <person name="Wei J."/>
            <person name="Que T."/>
            <person name="Du C."/>
            <person name="Cheng J."/>
            <person name="Dai P."/>
            <person name="Han X."/>
            <person name="Huang E."/>
            <person name="Gao Y."/>
            <person name="Liu J."/>
            <person name="Shao H."/>
            <person name="Ye R."/>
            <person name="Li L."/>
            <person name="Wei W."/>
            <person name="Wang X."/>
            <person name="Wang C."/>
            <person name="Yang T."/>
            <person name="Huo Q."/>
            <person name="Li W."/>
            <person name="Guo W."/>
            <person name="Chen H."/>
            <person name="Zhou L."/>
            <person name="Ni X."/>
            <person name="Tian J."/>
            <person name="Zhou Y."/>
            <person name="Sheng Y."/>
            <person name="Liu T."/>
            <person name="Pan Y."/>
            <person name="Xia L."/>
            <person name="Li J."/>
            <person name="Zhao F."/>
            <person name="Cao W."/>
        </authorList>
    </citation>
    <scope>NUCLEOTIDE SEQUENCE</scope>
    <source>
        <strain evidence="1">Hyas-2018</strain>
    </source>
</reference>
<sequence>MDIGEAKQLPAIDAAGTRKRRARTKSSRSTKPTNCATGTTQTPPASGWFRETGTVPSEPTRAARISPRTICTSKIKILPTQAKKPATIGEKARRLQGPASLLPKFAHTHHSQTSHGAATLKNRFDDANFRSDHPIV</sequence>
<comment type="caution">
    <text evidence="1">The sequence shown here is derived from an EMBL/GenBank/DDBJ whole genome shotgun (WGS) entry which is preliminary data.</text>
</comment>
<proteinExistence type="predicted"/>
<dbReference type="Proteomes" id="UP000821845">
    <property type="component" value="Chromosome 2"/>
</dbReference>
<organism evidence="1 2">
    <name type="scientific">Hyalomma asiaticum</name>
    <name type="common">Tick</name>
    <dbReference type="NCBI Taxonomy" id="266040"/>
    <lineage>
        <taxon>Eukaryota</taxon>
        <taxon>Metazoa</taxon>
        <taxon>Ecdysozoa</taxon>
        <taxon>Arthropoda</taxon>
        <taxon>Chelicerata</taxon>
        <taxon>Arachnida</taxon>
        <taxon>Acari</taxon>
        <taxon>Parasitiformes</taxon>
        <taxon>Ixodida</taxon>
        <taxon>Ixodoidea</taxon>
        <taxon>Ixodidae</taxon>
        <taxon>Hyalomminae</taxon>
        <taxon>Hyalomma</taxon>
    </lineage>
</organism>
<dbReference type="EMBL" id="CM023482">
    <property type="protein sequence ID" value="KAH6937708.1"/>
    <property type="molecule type" value="Genomic_DNA"/>
</dbReference>
<protein>
    <submittedName>
        <fullName evidence="1">Uncharacterized protein</fullName>
    </submittedName>
</protein>
<gene>
    <name evidence="1" type="ORF">HPB50_003681</name>
</gene>
<evidence type="ECO:0000313" key="2">
    <source>
        <dbReference type="Proteomes" id="UP000821845"/>
    </source>
</evidence>